<name>A0A0V0GQD8_SOLCH</name>
<dbReference type="EMBL" id="GEDG01033917">
    <property type="protein sequence ID" value="JAP10013.1"/>
    <property type="molecule type" value="Transcribed_RNA"/>
</dbReference>
<proteinExistence type="predicted"/>
<organism evidence="1">
    <name type="scientific">Solanum chacoense</name>
    <name type="common">Chaco potato</name>
    <dbReference type="NCBI Taxonomy" id="4108"/>
    <lineage>
        <taxon>Eukaryota</taxon>
        <taxon>Viridiplantae</taxon>
        <taxon>Streptophyta</taxon>
        <taxon>Embryophyta</taxon>
        <taxon>Tracheophyta</taxon>
        <taxon>Spermatophyta</taxon>
        <taxon>Magnoliopsida</taxon>
        <taxon>eudicotyledons</taxon>
        <taxon>Gunneridae</taxon>
        <taxon>Pentapetalae</taxon>
        <taxon>asterids</taxon>
        <taxon>lamiids</taxon>
        <taxon>Solanales</taxon>
        <taxon>Solanaceae</taxon>
        <taxon>Solanoideae</taxon>
        <taxon>Solaneae</taxon>
        <taxon>Solanum</taxon>
    </lineage>
</organism>
<reference evidence="1" key="1">
    <citation type="submission" date="2015-12" db="EMBL/GenBank/DDBJ databases">
        <title>Gene expression during late stages of embryo sac development: a critical building block for successful pollen-pistil interactions.</title>
        <authorList>
            <person name="Liu Y."/>
            <person name="Joly V."/>
            <person name="Sabar M."/>
            <person name="Matton D.P."/>
        </authorList>
    </citation>
    <scope>NUCLEOTIDE SEQUENCE</scope>
</reference>
<sequence>MSSPLLDASIVAIMMLADLSFFEPFFAYPCYYWELNCHMIWIYFEMNIKRTDKLICLSTKTAFGFSRNIFLLSYNTKWCFSFSWCDLTTCSGTCILLL</sequence>
<accession>A0A0V0GQD8</accession>
<dbReference type="AlphaFoldDB" id="A0A0V0GQD8"/>
<protein>
    <submittedName>
        <fullName evidence="1">Putative ovule protein</fullName>
    </submittedName>
</protein>
<evidence type="ECO:0000313" key="1">
    <source>
        <dbReference type="EMBL" id="JAP10013.1"/>
    </source>
</evidence>